<feature type="transmembrane region" description="Helical" evidence="1">
    <location>
        <begin position="119"/>
        <end position="137"/>
    </location>
</feature>
<name>A0AAE0JSR8_9PEZI</name>
<organism evidence="2 3">
    <name type="scientific">Lasiosphaeria ovina</name>
    <dbReference type="NCBI Taxonomy" id="92902"/>
    <lineage>
        <taxon>Eukaryota</taxon>
        <taxon>Fungi</taxon>
        <taxon>Dikarya</taxon>
        <taxon>Ascomycota</taxon>
        <taxon>Pezizomycotina</taxon>
        <taxon>Sordariomycetes</taxon>
        <taxon>Sordariomycetidae</taxon>
        <taxon>Sordariales</taxon>
        <taxon>Lasiosphaeriaceae</taxon>
        <taxon>Lasiosphaeria</taxon>
    </lineage>
</organism>
<keyword evidence="1" id="KW-0812">Transmembrane</keyword>
<keyword evidence="1" id="KW-0472">Membrane</keyword>
<gene>
    <name evidence="2" type="ORF">B0T24DRAFT_685223</name>
</gene>
<proteinExistence type="predicted"/>
<reference evidence="2" key="2">
    <citation type="submission" date="2023-06" db="EMBL/GenBank/DDBJ databases">
        <authorList>
            <consortium name="Lawrence Berkeley National Laboratory"/>
            <person name="Haridas S."/>
            <person name="Hensen N."/>
            <person name="Bonometti L."/>
            <person name="Westerberg I."/>
            <person name="Brannstrom I.O."/>
            <person name="Guillou S."/>
            <person name="Cros-Aarteil S."/>
            <person name="Calhoun S."/>
            <person name="Kuo A."/>
            <person name="Mondo S."/>
            <person name="Pangilinan J."/>
            <person name="Riley R."/>
            <person name="Labutti K."/>
            <person name="Andreopoulos B."/>
            <person name="Lipzen A."/>
            <person name="Chen C."/>
            <person name="Yanf M."/>
            <person name="Daum C."/>
            <person name="Ng V."/>
            <person name="Clum A."/>
            <person name="Steindorff A."/>
            <person name="Ohm R."/>
            <person name="Martin F."/>
            <person name="Silar P."/>
            <person name="Natvig D."/>
            <person name="Lalanne C."/>
            <person name="Gautier V."/>
            <person name="Ament-Velasquez S.L."/>
            <person name="Kruys A."/>
            <person name="Hutchinson M.I."/>
            <person name="Powell A.J."/>
            <person name="Barry K."/>
            <person name="Miller A.N."/>
            <person name="Grigoriev I.V."/>
            <person name="Debuchy R."/>
            <person name="Gladieux P."/>
            <person name="Thoren M.H."/>
            <person name="Johannesson H."/>
        </authorList>
    </citation>
    <scope>NUCLEOTIDE SEQUENCE</scope>
    <source>
        <strain evidence="2">CBS 958.72</strain>
    </source>
</reference>
<reference evidence="2" key="1">
    <citation type="journal article" date="2023" name="Mol. Phylogenet. Evol.">
        <title>Genome-scale phylogeny and comparative genomics of the fungal order Sordariales.</title>
        <authorList>
            <person name="Hensen N."/>
            <person name="Bonometti L."/>
            <person name="Westerberg I."/>
            <person name="Brannstrom I.O."/>
            <person name="Guillou S."/>
            <person name="Cros-Aarteil S."/>
            <person name="Calhoun S."/>
            <person name="Haridas S."/>
            <person name="Kuo A."/>
            <person name="Mondo S."/>
            <person name="Pangilinan J."/>
            <person name="Riley R."/>
            <person name="LaButti K."/>
            <person name="Andreopoulos B."/>
            <person name="Lipzen A."/>
            <person name="Chen C."/>
            <person name="Yan M."/>
            <person name="Daum C."/>
            <person name="Ng V."/>
            <person name="Clum A."/>
            <person name="Steindorff A."/>
            <person name="Ohm R.A."/>
            <person name="Martin F."/>
            <person name="Silar P."/>
            <person name="Natvig D.O."/>
            <person name="Lalanne C."/>
            <person name="Gautier V."/>
            <person name="Ament-Velasquez S.L."/>
            <person name="Kruys A."/>
            <person name="Hutchinson M.I."/>
            <person name="Powell A.J."/>
            <person name="Barry K."/>
            <person name="Miller A.N."/>
            <person name="Grigoriev I.V."/>
            <person name="Debuchy R."/>
            <person name="Gladieux P."/>
            <person name="Hiltunen Thoren M."/>
            <person name="Johannesson H."/>
        </authorList>
    </citation>
    <scope>NUCLEOTIDE SEQUENCE</scope>
    <source>
        <strain evidence="2">CBS 958.72</strain>
    </source>
</reference>
<feature type="transmembrane region" description="Helical" evidence="1">
    <location>
        <begin position="16"/>
        <end position="38"/>
    </location>
</feature>
<sequence>MDDLPREHRISRCHSLFLVFYVSYYVFFFVYVAVLFLLPRPNPFLSTYGLVFYLVYFVFLVVLDRSDRITTHIAERQENTQGRQHIRTDCLEMDNQPVDNQPVDNQPALGGRREFRITVSHFDFYFFFLCYFVYLVREFHSCPARFVCHVLYFACLVAYLRWQRSIMSFIAGRVTPRRGYGAEPAGRRADGAPAEDVGWPQYEKDGHVLPAWAAVDGDATS</sequence>
<dbReference type="Proteomes" id="UP001287356">
    <property type="component" value="Unassembled WGS sequence"/>
</dbReference>
<dbReference type="EMBL" id="JAULSN010000014">
    <property type="protein sequence ID" value="KAK3360800.1"/>
    <property type="molecule type" value="Genomic_DNA"/>
</dbReference>
<keyword evidence="1" id="KW-1133">Transmembrane helix</keyword>
<dbReference type="AlphaFoldDB" id="A0AAE0JSR8"/>
<evidence type="ECO:0000313" key="3">
    <source>
        <dbReference type="Proteomes" id="UP001287356"/>
    </source>
</evidence>
<accession>A0AAE0JSR8</accession>
<feature type="transmembrane region" description="Helical" evidence="1">
    <location>
        <begin position="143"/>
        <end position="160"/>
    </location>
</feature>
<evidence type="ECO:0000313" key="2">
    <source>
        <dbReference type="EMBL" id="KAK3360800.1"/>
    </source>
</evidence>
<comment type="caution">
    <text evidence="2">The sequence shown here is derived from an EMBL/GenBank/DDBJ whole genome shotgun (WGS) entry which is preliminary data.</text>
</comment>
<feature type="transmembrane region" description="Helical" evidence="1">
    <location>
        <begin position="44"/>
        <end position="63"/>
    </location>
</feature>
<evidence type="ECO:0000256" key="1">
    <source>
        <dbReference type="SAM" id="Phobius"/>
    </source>
</evidence>
<protein>
    <submittedName>
        <fullName evidence="2">Uncharacterized protein</fullName>
    </submittedName>
</protein>
<keyword evidence="3" id="KW-1185">Reference proteome</keyword>